<dbReference type="GO" id="GO:0044205">
    <property type="term" value="P:'de novo' UMP biosynthetic process"/>
    <property type="evidence" value="ECO:0007669"/>
    <property type="project" value="UniProtKB-UniPathway"/>
</dbReference>
<comment type="caution">
    <text evidence="15">The sequence shown here is derived from an EMBL/GenBank/DDBJ whole genome shotgun (WGS) entry which is preliminary data.</text>
</comment>
<dbReference type="InterPro" id="IPR050074">
    <property type="entry name" value="DHO_dehydrogenase"/>
</dbReference>
<dbReference type="UniPathway" id="UPA00070">
    <property type="reaction ID" value="UER00946"/>
</dbReference>
<feature type="compositionally biased region" description="Low complexity" evidence="12">
    <location>
        <begin position="743"/>
        <end position="771"/>
    </location>
</feature>
<dbReference type="Gene3D" id="3.20.20.70">
    <property type="entry name" value="Aldolase class I"/>
    <property type="match status" value="2"/>
</dbReference>
<dbReference type="EMBL" id="VDCV01000005">
    <property type="protein sequence ID" value="KAB5556613.1"/>
    <property type="molecule type" value="Genomic_DNA"/>
</dbReference>
<organism evidence="15 16">
    <name type="scientific">Salix brachista</name>
    <dbReference type="NCBI Taxonomy" id="2182728"/>
    <lineage>
        <taxon>Eukaryota</taxon>
        <taxon>Viridiplantae</taxon>
        <taxon>Streptophyta</taxon>
        <taxon>Embryophyta</taxon>
        <taxon>Tracheophyta</taxon>
        <taxon>Spermatophyta</taxon>
        <taxon>Magnoliopsida</taxon>
        <taxon>eudicotyledons</taxon>
        <taxon>Gunneridae</taxon>
        <taxon>Pentapetalae</taxon>
        <taxon>rosids</taxon>
        <taxon>fabids</taxon>
        <taxon>Malpighiales</taxon>
        <taxon>Salicaceae</taxon>
        <taxon>Saliceae</taxon>
        <taxon>Salix</taxon>
    </lineage>
</organism>
<evidence type="ECO:0000256" key="11">
    <source>
        <dbReference type="RuleBase" id="RU361255"/>
    </source>
</evidence>
<feature type="compositionally biased region" description="Low complexity" evidence="12">
    <location>
        <begin position="666"/>
        <end position="675"/>
    </location>
</feature>
<gene>
    <name evidence="15" type="ORF">DKX38_007522</name>
</gene>
<keyword evidence="16" id="KW-1185">Reference proteome</keyword>
<evidence type="ECO:0000313" key="15">
    <source>
        <dbReference type="EMBL" id="KAB5556613.1"/>
    </source>
</evidence>
<evidence type="ECO:0000256" key="2">
    <source>
        <dbReference type="ARBA" id="ARBA00005161"/>
    </source>
</evidence>
<dbReference type="NCBIfam" id="TIGR01036">
    <property type="entry name" value="pyrD_sub2"/>
    <property type="match status" value="1"/>
</dbReference>
<evidence type="ECO:0000256" key="8">
    <source>
        <dbReference type="ARBA" id="ARBA00023002"/>
    </source>
</evidence>
<comment type="similarity">
    <text evidence="3 11">Belongs to the dihydroorotate dehydrogenase family. Type 2 subfamily.</text>
</comment>
<feature type="compositionally biased region" description="Polar residues" evidence="12">
    <location>
        <begin position="215"/>
        <end position="224"/>
    </location>
</feature>
<dbReference type="Gene3D" id="3.40.50.300">
    <property type="entry name" value="P-loop containing nucleotide triphosphate hydrolases"/>
    <property type="match status" value="1"/>
</dbReference>
<feature type="compositionally biased region" description="Pro residues" evidence="12">
    <location>
        <begin position="732"/>
        <end position="742"/>
    </location>
</feature>
<feature type="domain" description="Helicase MOV-10-like beta-barrel" evidence="14">
    <location>
        <begin position="881"/>
        <end position="955"/>
    </location>
</feature>
<keyword evidence="9" id="KW-0472">Membrane</keyword>
<dbReference type="GO" id="GO:0106430">
    <property type="term" value="F:dihydroorotate dehydrogenase (quinone) activity"/>
    <property type="evidence" value="ECO:0007669"/>
    <property type="project" value="UniProtKB-EC"/>
</dbReference>
<dbReference type="PROSITE" id="PS00912">
    <property type="entry name" value="DHODEHASE_2"/>
    <property type="match status" value="1"/>
</dbReference>
<dbReference type="PANTHER" id="PTHR48109">
    <property type="entry name" value="DIHYDROOROTATE DEHYDROGENASE (QUINONE), MITOCHONDRIAL-RELATED"/>
    <property type="match status" value="1"/>
</dbReference>
<dbReference type="Pfam" id="PF21634">
    <property type="entry name" value="MOV-10_beta-barrel"/>
    <property type="match status" value="1"/>
</dbReference>
<evidence type="ECO:0000256" key="12">
    <source>
        <dbReference type="SAM" id="MobiDB-lite"/>
    </source>
</evidence>
<feature type="region of interest" description="Disordered" evidence="12">
    <location>
        <begin position="660"/>
        <end position="771"/>
    </location>
</feature>
<evidence type="ECO:0000256" key="6">
    <source>
        <dbReference type="ARBA" id="ARBA00022630"/>
    </source>
</evidence>
<dbReference type="GO" id="GO:0005743">
    <property type="term" value="C:mitochondrial inner membrane"/>
    <property type="evidence" value="ECO:0007669"/>
    <property type="project" value="UniProtKB-SubCell"/>
</dbReference>
<dbReference type="EC" id="1.3.5.2" evidence="4 11"/>
<dbReference type="GO" id="GO:0006207">
    <property type="term" value="P:'de novo' pyrimidine nucleobase biosynthetic process"/>
    <property type="evidence" value="ECO:0007669"/>
    <property type="project" value="InterPro"/>
</dbReference>
<comment type="cofactor">
    <cofactor evidence="11">
        <name>FMN</name>
        <dbReference type="ChEBI" id="CHEBI:58210"/>
    </cofactor>
    <text evidence="11">Binds 1 FMN per subunit.</text>
</comment>
<dbReference type="Pfam" id="PF01180">
    <property type="entry name" value="DHO_dh"/>
    <property type="match status" value="2"/>
</dbReference>
<evidence type="ECO:0000256" key="4">
    <source>
        <dbReference type="ARBA" id="ARBA00012791"/>
    </source>
</evidence>
<evidence type="ECO:0000256" key="3">
    <source>
        <dbReference type="ARBA" id="ARBA00005359"/>
    </source>
</evidence>
<dbReference type="InterPro" id="IPR005719">
    <property type="entry name" value="Dihydroorotate_DH_2"/>
</dbReference>
<name>A0A5N5MQC3_9ROSI</name>
<proteinExistence type="inferred from homology"/>
<feature type="region of interest" description="Disordered" evidence="12">
    <location>
        <begin position="210"/>
        <end position="229"/>
    </location>
</feature>
<accession>A0A5N5MQC3</accession>
<dbReference type="CDD" id="cd04738">
    <property type="entry name" value="DHOD_2_like"/>
    <property type="match status" value="1"/>
</dbReference>
<reference evidence="16" key="1">
    <citation type="journal article" date="2019" name="Gigascience">
        <title>De novo genome assembly of the endangered Acer yangbiense, a plant species with extremely small populations endemic to Yunnan Province, China.</title>
        <authorList>
            <person name="Yang J."/>
            <person name="Wariss H.M."/>
            <person name="Tao L."/>
            <person name="Zhang R."/>
            <person name="Yun Q."/>
            <person name="Hollingsworth P."/>
            <person name="Dao Z."/>
            <person name="Luo G."/>
            <person name="Guo H."/>
            <person name="Ma Y."/>
            <person name="Sun W."/>
        </authorList>
    </citation>
    <scope>NUCLEOTIDE SEQUENCE [LARGE SCALE GENOMIC DNA]</scope>
    <source>
        <strain evidence="16">cv. br00</strain>
    </source>
</reference>
<dbReference type="SUPFAM" id="SSF51395">
    <property type="entry name" value="FMN-linked oxidoreductases"/>
    <property type="match status" value="1"/>
</dbReference>
<comment type="subcellular location">
    <subcellularLocation>
        <location evidence="1">Membrane</location>
    </subcellularLocation>
    <subcellularLocation>
        <location evidence="11">Mitochondrion inner membrane</location>
        <topology evidence="11">Single-pass membrane protein</topology>
    </subcellularLocation>
</comment>
<evidence type="ECO:0000256" key="7">
    <source>
        <dbReference type="ARBA" id="ARBA00022643"/>
    </source>
</evidence>
<evidence type="ECO:0000256" key="9">
    <source>
        <dbReference type="ARBA" id="ARBA00023136"/>
    </source>
</evidence>
<evidence type="ECO:0000259" key="14">
    <source>
        <dbReference type="Pfam" id="PF21634"/>
    </source>
</evidence>
<dbReference type="InterPro" id="IPR013785">
    <property type="entry name" value="Aldolase_TIM"/>
</dbReference>
<keyword evidence="11" id="KW-0999">Mitochondrion inner membrane</keyword>
<dbReference type="InterPro" id="IPR027417">
    <property type="entry name" value="P-loop_NTPase"/>
</dbReference>
<evidence type="ECO:0000259" key="13">
    <source>
        <dbReference type="Pfam" id="PF01180"/>
    </source>
</evidence>
<dbReference type="AlphaFoldDB" id="A0A5N5MQC3"/>
<comment type="catalytic activity">
    <reaction evidence="10 11">
        <text>(S)-dihydroorotate + a quinone = orotate + a quinol</text>
        <dbReference type="Rhea" id="RHEA:30187"/>
        <dbReference type="ChEBI" id="CHEBI:24646"/>
        <dbReference type="ChEBI" id="CHEBI:30839"/>
        <dbReference type="ChEBI" id="CHEBI:30864"/>
        <dbReference type="ChEBI" id="CHEBI:132124"/>
        <dbReference type="EC" id="1.3.5.2"/>
    </reaction>
</comment>
<evidence type="ECO:0000256" key="5">
    <source>
        <dbReference type="ARBA" id="ARBA00017599"/>
    </source>
</evidence>
<keyword evidence="11" id="KW-0496">Mitochondrion</keyword>
<keyword evidence="8 11" id="KW-0560">Oxidoreductase</keyword>
<evidence type="ECO:0000256" key="10">
    <source>
        <dbReference type="ARBA" id="ARBA00048639"/>
    </source>
</evidence>
<keyword evidence="7 11" id="KW-0288">FMN</keyword>
<feature type="domain" description="Dihydroorotate dehydrogenase catalytic" evidence="13">
    <location>
        <begin position="388"/>
        <end position="489"/>
    </location>
</feature>
<feature type="compositionally biased region" description="Polar residues" evidence="12">
    <location>
        <begin position="693"/>
        <end position="704"/>
    </location>
</feature>
<dbReference type="InterPro" id="IPR049080">
    <property type="entry name" value="MOV-10-like_beta-barrel"/>
</dbReference>
<keyword evidence="6 11" id="KW-0285">Flavoprotein</keyword>
<protein>
    <recommendedName>
        <fullName evidence="5 11">Dihydroorotate dehydrogenase (quinone), mitochondrial</fullName>
        <shortName evidence="11">DHOdehase</shortName>
        <ecNumber evidence="4 11">1.3.5.2</ecNumber>
    </recommendedName>
</protein>
<dbReference type="PANTHER" id="PTHR48109:SF4">
    <property type="entry name" value="DIHYDROOROTATE DEHYDROGENASE (QUINONE), MITOCHONDRIAL"/>
    <property type="match status" value="1"/>
</dbReference>
<dbReference type="PROSITE" id="PS00911">
    <property type="entry name" value="DHODEHASE_1"/>
    <property type="match status" value="1"/>
</dbReference>
<evidence type="ECO:0000313" key="16">
    <source>
        <dbReference type="Proteomes" id="UP000326939"/>
    </source>
</evidence>
<sequence>MASRASRRLLNDFLLRRVTSIPVSSFRHCSSSSSSKIAPKIPHFSKKGRLVTGATIGLVIAGGAYVSTVDEATFCGWLFNATTLVNPFFALLDAEFAHKLAVSAAARGWVPREKRPDPSILGLEVWGRKFSNPIGLAAGFDKNAEAIDGLLGLGFGFVEVGSVTPVPQVGNPKPRIFRLRQEGAIINRCGFNSEGIVAVAKRLGAQHGKRKLDETSSASSTLNNDFKHGGKAGPGILGVNLGKNKTSEDAASDYVQGVHSLSQYSDYLVINVSSPNTPGLRMLQGRKQLKDLVKKIQAARDEMQWGEEGPPPLLVKIAPDLSKEDLEDIAAVALALRLDGLMNEVFLIKFLKLIHDLVTEFVCGNSNQSYVGNLVFVEEKMMLSCYPIIAIISNTTILRPDSVKKYPVAEETGGLSGKPLLNLSTNILKEMFILTRGKIPLIGCGGVFSGEDAYKKIRAGATLVQLYTGFAYGGPALIPRIKAELAECLERDGFKSILEAVGADYRFVVVMNMKMVVAMKLLMGCFRFRPTSEAAPAALQRKALKQLQSFSVFGSVAKKGRDKFVFEDPSSSNLLVESLPQYCRNISHREVIPDLNFCCYFLGNRTIRLEEREEDLFDRLHRSSNCTYAPIYSDDLPSSSSAFTQSSPKLLSPCSIPAPPWPKPPVSSSDQSQSSRLPATFLSRPSLFPPAPSTTSSKLSPQATTLSFKSSPLPPPPSTSSSKSSHKDPNPVFHPSPSPKPLPSFLKPTTSSSKPSPSRGPSSSSSKQLPSFKTTLSLASPNLIDGQTKVSYLSVQKGMSPIYAVPKNMEDLIKRDIVPQVLNEPLSPSTYKDYFAALLYAEDFYIEKWSEFQMEKITLKLREAAIIKKSGRNEYFSKSHEKDDKTFVEFEIDSCRERRPFLLSRDFALARPSGQQTEPYQGVIYRVVRSTIVLVEFGKDFYLQHHPTRKYDVSFSFNRVCLKRAHQAIEAASDPSFQNFLFPGFAHRKSIPTSTPLHFFNHNLDVCQRSAVQEILSFQGPAPYVVEGPLCSQKYSKQLSRTGYVAQEAGLSRTGLVVQEAVLQIYQRSSKHRILICAPINRTCDALTQSLKNDIPESDMFRANAAFREIDGVPIDILTSCVYKKDCFACPSIQELRKFRVILSTFVSSFRLHNEGIVAGHFSHIFLVDASSATEPEAMVALANLAGENTAVIVTGAPGNHSGWVRSDIARDNGLMTSYFERISDSQPYRSLHPKFIKQLVDPESKSFDSYSYAHSSLSYD</sequence>
<dbReference type="Proteomes" id="UP000326939">
    <property type="component" value="Chromosome 5"/>
</dbReference>
<comment type="pathway">
    <text evidence="2 11">Pyrimidine metabolism; UMP biosynthesis via de novo pathway; orotate from (S)-dihydroorotate (quinone route): step 1/1.</text>
</comment>
<dbReference type="InterPro" id="IPR001295">
    <property type="entry name" value="Dihydroorotate_DH_CS"/>
</dbReference>
<dbReference type="InterPro" id="IPR005720">
    <property type="entry name" value="Dihydroorotate_DH_cat"/>
</dbReference>
<evidence type="ECO:0000256" key="1">
    <source>
        <dbReference type="ARBA" id="ARBA00004370"/>
    </source>
</evidence>
<feature type="domain" description="Dihydroorotate dehydrogenase catalytic" evidence="13">
    <location>
        <begin position="122"/>
        <end position="349"/>
    </location>
</feature>